<organismHost>
    <name type="scientific">Pyramimonas plurioculata</name>
    <dbReference type="NCBI Taxonomy" id="36893"/>
</organismHost>
<protein>
    <submittedName>
        <fullName evidence="1">Uncharacterized protein</fullName>
    </submittedName>
</protein>
<gene>
    <name evidence="1" type="ORF">HWQ62_00370</name>
</gene>
<name>A0A7M3UP44_POV01</name>
<evidence type="ECO:0000313" key="1">
    <source>
        <dbReference type="EMBL" id="QOI90505.1"/>
    </source>
</evidence>
<reference evidence="1" key="1">
    <citation type="submission" date="2020-06" db="EMBL/GenBank/DDBJ databases">
        <title>Lateral gene transfer of anion-conducting channel rhodopsins between green algae and giant viruses.</title>
        <authorList>
            <person name="Rozenberg A."/>
            <person name="Oppermann J."/>
            <person name="Wietek J."/>
            <person name="Fernandez Lahore R.G."/>
            <person name="Sandaa R.-A."/>
            <person name="Bratbak G."/>
            <person name="Hegemann P."/>
            <person name="Beja O."/>
        </authorList>
    </citation>
    <scope>NUCLEOTIDE SEQUENCE</scope>
    <source>
        <strain evidence="1">01B</strain>
    </source>
</reference>
<accession>A0A7M3UP44</accession>
<organism evidence="1">
    <name type="scientific">Pyramimonas orientalis virus</name>
    <name type="common">PoV01</name>
    <dbReference type="NCBI Taxonomy" id="455367"/>
    <lineage>
        <taxon>Viruses</taxon>
        <taxon>Varidnaviria</taxon>
        <taxon>Bamfordvirae</taxon>
        <taxon>Nucleocytoviricota</taxon>
        <taxon>Megaviricetes</taxon>
        <taxon>Imitervirales</taxon>
        <taxon>Allomimiviridae</taxon>
        <taxon>Heliosvirus</taxon>
        <taxon>Heliosvirus raunefjordenense</taxon>
    </lineage>
</organism>
<dbReference type="EMBL" id="MT663538">
    <property type="protein sequence ID" value="QOI90505.1"/>
    <property type="molecule type" value="Genomic_DNA"/>
</dbReference>
<proteinExistence type="predicted"/>
<sequence length="77" mass="9163">MNENGSYDQAQIVVAYLQHKKVKDILGFYEEHKYTSLLNKVFRLLQLMNTHVDVIRVMQCIDEYYDIKHIQTNLSIT</sequence>